<evidence type="ECO:0000256" key="1">
    <source>
        <dbReference type="ARBA" id="ARBA00004953"/>
    </source>
</evidence>
<dbReference type="GO" id="GO:0009236">
    <property type="term" value="P:cobalamin biosynthetic process"/>
    <property type="evidence" value="ECO:0007669"/>
    <property type="project" value="UniProtKB-UniPathway"/>
</dbReference>
<sequence length="70" mass="7205">MNEGEVLVVGGTSDARALCRQLDAANVAYTLSVATPAGKALAGDIKGQVRCGRLECGQMVAWLKETVLAG</sequence>
<evidence type="ECO:0000313" key="5">
    <source>
        <dbReference type="Proteomes" id="UP000276345"/>
    </source>
</evidence>
<evidence type="ECO:0000256" key="3">
    <source>
        <dbReference type="ARBA" id="ARBA00023002"/>
    </source>
</evidence>
<dbReference type="PANTHER" id="PTHR36925">
    <property type="entry name" value="COBALT-PRECORRIN-6A REDUCTASE"/>
    <property type="match status" value="1"/>
</dbReference>
<dbReference type="PANTHER" id="PTHR36925:SF1">
    <property type="entry name" value="COBALT-PRECORRIN-6A REDUCTASE"/>
    <property type="match status" value="1"/>
</dbReference>
<keyword evidence="3" id="KW-0560">Oxidoreductase</keyword>
<gene>
    <name evidence="4" type="ORF">NCTC7406_02117</name>
</gene>
<dbReference type="InterPro" id="IPR003723">
    <property type="entry name" value="Precorrin-6x_reduct"/>
</dbReference>
<comment type="pathway">
    <text evidence="1">Cofactor biosynthesis; adenosylcobalamin biosynthesis.</text>
</comment>
<name>A0A3S4IQV1_SALET</name>
<dbReference type="AlphaFoldDB" id="A0A3S4IQV1"/>
<protein>
    <submittedName>
        <fullName evidence="4">Cobalt-precorrin-6A reductase</fullName>
    </submittedName>
</protein>
<dbReference type="Proteomes" id="UP000276345">
    <property type="component" value="Chromosome"/>
</dbReference>
<evidence type="ECO:0000256" key="2">
    <source>
        <dbReference type="ARBA" id="ARBA00022573"/>
    </source>
</evidence>
<dbReference type="PROSITE" id="PS51014">
    <property type="entry name" value="COBK_CBIJ"/>
    <property type="match status" value="1"/>
</dbReference>
<dbReference type="GO" id="GO:0016994">
    <property type="term" value="F:precorrin-6A reductase activity"/>
    <property type="evidence" value="ECO:0007669"/>
    <property type="project" value="InterPro"/>
</dbReference>
<reference evidence="4 5" key="1">
    <citation type="submission" date="2018-12" db="EMBL/GenBank/DDBJ databases">
        <authorList>
            <consortium name="Pathogen Informatics"/>
        </authorList>
    </citation>
    <scope>NUCLEOTIDE SEQUENCE [LARGE SCALE GENOMIC DNA]</scope>
    <source>
        <strain evidence="4 5">NCTC7406</strain>
    </source>
</reference>
<organism evidence="4 5">
    <name type="scientific">Salmonella enterica subsp. enterica serovar Sanjuan</name>
    <dbReference type="NCBI Taxonomy" id="1160765"/>
    <lineage>
        <taxon>Bacteria</taxon>
        <taxon>Pseudomonadati</taxon>
        <taxon>Pseudomonadota</taxon>
        <taxon>Gammaproteobacteria</taxon>
        <taxon>Enterobacterales</taxon>
        <taxon>Enterobacteriaceae</taxon>
        <taxon>Salmonella</taxon>
    </lineage>
</organism>
<keyword evidence="2" id="KW-0169">Cobalamin biosynthesis</keyword>
<dbReference type="Pfam" id="PF02571">
    <property type="entry name" value="CbiJ"/>
    <property type="match status" value="1"/>
</dbReference>
<proteinExistence type="predicted"/>
<accession>A0A3S4IQV1</accession>
<dbReference type="UniPathway" id="UPA00148"/>
<evidence type="ECO:0000313" key="4">
    <source>
        <dbReference type="EMBL" id="VEA05807.1"/>
    </source>
</evidence>
<dbReference type="EMBL" id="LR134142">
    <property type="protein sequence ID" value="VEA05807.1"/>
    <property type="molecule type" value="Genomic_DNA"/>
</dbReference>